<dbReference type="InterPro" id="IPR036397">
    <property type="entry name" value="RNaseH_sf"/>
</dbReference>
<dbReference type="InterPro" id="IPR012337">
    <property type="entry name" value="RNaseH-like_sf"/>
</dbReference>
<evidence type="ECO:0000313" key="3">
    <source>
        <dbReference type="Proteomes" id="UP001472677"/>
    </source>
</evidence>
<dbReference type="PROSITE" id="PS50879">
    <property type="entry name" value="RNASE_H_1"/>
    <property type="match status" value="1"/>
</dbReference>
<keyword evidence="3" id="KW-1185">Reference proteome</keyword>
<protein>
    <recommendedName>
        <fullName evidence="1">RNase H type-1 domain-containing protein</fullName>
    </recommendedName>
</protein>
<accession>A0ABR2CBK9</accession>
<dbReference type="EMBL" id="JBBPBM010000057">
    <property type="protein sequence ID" value="KAK8516814.1"/>
    <property type="molecule type" value="Genomic_DNA"/>
</dbReference>
<dbReference type="InterPro" id="IPR044730">
    <property type="entry name" value="RNase_H-like_dom_plant"/>
</dbReference>
<dbReference type="InterPro" id="IPR053151">
    <property type="entry name" value="RNase_H-like"/>
</dbReference>
<dbReference type="Proteomes" id="UP001472677">
    <property type="component" value="Unassembled WGS sequence"/>
</dbReference>
<dbReference type="Gene3D" id="3.30.420.10">
    <property type="entry name" value="Ribonuclease H-like superfamily/Ribonuclease H"/>
    <property type="match status" value="1"/>
</dbReference>
<proteinExistence type="predicted"/>
<dbReference type="InterPro" id="IPR002156">
    <property type="entry name" value="RNaseH_domain"/>
</dbReference>
<feature type="domain" description="RNase H type-1" evidence="1">
    <location>
        <begin position="40"/>
        <end position="172"/>
    </location>
</feature>
<dbReference type="SUPFAM" id="SSF53098">
    <property type="entry name" value="Ribonuclease H-like"/>
    <property type="match status" value="1"/>
</dbReference>
<evidence type="ECO:0000313" key="2">
    <source>
        <dbReference type="EMBL" id="KAK8516814.1"/>
    </source>
</evidence>
<sequence>MKFPYFLCSVEDLISDPSIGNGLGAFKKRILKQKVWEAPPIGFLKLNADGAMVSNGSKGGIGGIVCNNLGVCLDTFSIPIGPGPPIMAEFEAINHGLRTFFANRGFKKFRLVVETDCSIAIDWISNSAPCPAAFEHWVRSCREIIVSFSVVLRHVPRNINLVADSLATEGIG</sequence>
<comment type="caution">
    <text evidence="2">The sequence shown here is derived from an EMBL/GenBank/DDBJ whole genome shotgun (WGS) entry which is preliminary data.</text>
</comment>
<organism evidence="2 3">
    <name type="scientific">Hibiscus sabdariffa</name>
    <name type="common">roselle</name>
    <dbReference type="NCBI Taxonomy" id="183260"/>
    <lineage>
        <taxon>Eukaryota</taxon>
        <taxon>Viridiplantae</taxon>
        <taxon>Streptophyta</taxon>
        <taxon>Embryophyta</taxon>
        <taxon>Tracheophyta</taxon>
        <taxon>Spermatophyta</taxon>
        <taxon>Magnoliopsida</taxon>
        <taxon>eudicotyledons</taxon>
        <taxon>Gunneridae</taxon>
        <taxon>Pentapetalae</taxon>
        <taxon>rosids</taxon>
        <taxon>malvids</taxon>
        <taxon>Malvales</taxon>
        <taxon>Malvaceae</taxon>
        <taxon>Malvoideae</taxon>
        <taxon>Hibiscus</taxon>
    </lineage>
</organism>
<gene>
    <name evidence="2" type="ORF">V6N12_049526</name>
</gene>
<dbReference type="CDD" id="cd06222">
    <property type="entry name" value="RNase_H_like"/>
    <property type="match status" value="1"/>
</dbReference>
<dbReference type="PANTHER" id="PTHR47723">
    <property type="entry name" value="OS05G0353850 PROTEIN"/>
    <property type="match status" value="1"/>
</dbReference>
<evidence type="ECO:0000259" key="1">
    <source>
        <dbReference type="PROSITE" id="PS50879"/>
    </source>
</evidence>
<dbReference type="PANTHER" id="PTHR47723:SF19">
    <property type="entry name" value="POLYNUCLEOTIDYL TRANSFERASE, RIBONUCLEASE H-LIKE SUPERFAMILY PROTEIN"/>
    <property type="match status" value="1"/>
</dbReference>
<reference evidence="2 3" key="1">
    <citation type="journal article" date="2024" name="G3 (Bethesda)">
        <title>Genome assembly of Hibiscus sabdariffa L. provides insights into metabolisms of medicinal natural products.</title>
        <authorList>
            <person name="Kim T."/>
        </authorList>
    </citation>
    <scope>NUCLEOTIDE SEQUENCE [LARGE SCALE GENOMIC DNA]</scope>
    <source>
        <strain evidence="2">TK-2024</strain>
        <tissue evidence="2">Old leaves</tissue>
    </source>
</reference>
<name>A0ABR2CBK9_9ROSI</name>
<dbReference type="Pfam" id="PF13456">
    <property type="entry name" value="RVT_3"/>
    <property type="match status" value="1"/>
</dbReference>